<proteinExistence type="predicted"/>
<evidence type="ECO:0000313" key="2">
    <source>
        <dbReference type="Proteomes" id="UP000838749"/>
    </source>
</evidence>
<comment type="caution">
    <text evidence="1">The sequence shown here is derived from an EMBL/GenBank/DDBJ whole genome shotgun (WGS) entry which is preliminary data.</text>
</comment>
<dbReference type="Proteomes" id="UP000838749">
    <property type="component" value="Unassembled WGS sequence"/>
</dbReference>
<organism evidence="1 2">
    <name type="scientific">Paenibacillus pseudetheri</name>
    <dbReference type="NCBI Taxonomy" id="2897682"/>
    <lineage>
        <taxon>Bacteria</taxon>
        <taxon>Bacillati</taxon>
        <taxon>Bacillota</taxon>
        <taxon>Bacilli</taxon>
        <taxon>Bacillales</taxon>
        <taxon>Paenibacillaceae</taxon>
        <taxon>Paenibacillus</taxon>
    </lineage>
</organism>
<accession>A0ABN8FTZ7</accession>
<dbReference type="RefSeq" id="WP_179085720.1">
    <property type="nucleotide sequence ID" value="NZ_CAKMAB010000047.1"/>
</dbReference>
<dbReference type="EMBL" id="CAKMAB010000047">
    <property type="protein sequence ID" value="CAH1059141.1"/>
    <property type="molecule type" value="Genomic_DNA"/>
</dbReference>
<name>A0ABN8FTZ7_9BACL</name>
<protein>
    <submittedName>
        <fullName evidence="1">Uncharacterized protein</fullName>
    </submittedName>
</protein>
<evidence type="ECO:0000313" key="1">
    <source>
        <dbReference type="EMBL" id="CAH1059141.1"/>
    </source>
</evidence>
<keyword evidence="2" id="KW-1185">Reference proteome</keyword>
<gene>
    <name evidence="1" type="ORF">PAECIP111894_05345</name>
</gene>
<sequence length="46" mass="5143">MQFLFILAILVPAVWYYAALGKRISAEEKKAGKDLSDEINPFTGAR</sequence>
<reference evidence="1" key="1">
    <citation type="submission" date="2021-12" db="EMBL/GenBank/DDBJ databases">
        <authorList>
            <person name="Criscuolo A."/>
        </authorList>
    </citation>
    <scope>NUCLEOTIDE SEQUENCE</scope>
    <source>
        <strain evidence="1">CIP111894</strain>
    </source>
</reference>